<dbReference type="GO" id="GO:0006457">
    <property type="term" value="P:protein folding"/>
    <property type="evidence" value="ECO:0007669"/>
    <property type="project" value="InterPro"/>
</dbReference>
<accession>A0A2X3GEC9</accession>
<dbReference type="FunFam" id="3.10.50.40:FF:000004">
    <property type="entry name" value="Peptidyl-prolyl cis-trans isomerase"/>
    <property type="match status" value="1"/>
</dbReference>
<evidence type="ECO:0000256" key="7">
    <source>
        <dbReference type="RuleBase" id="RU003915"/>
    </source>
</evidence>
<dbReference type="Pfam" id="PF01346">
    <property type="entry name" value="FKBP_N"/>
    <property type="match status" value="1"/>
</dbReference>
<evidence type="ECO:0000256" key="5">
    <source>
        <dbReference type="ARBA" id="ARBA00023235"/>
    </source>
</evidence>
<dbReference type="PANTHER" id="PTHR43811:SF19">
    <property type="entry name" value="39 KDA FK506-BINDING NUCLEAR PROTEIN"/>
    <property type="match status" value="1"/>
</dbReference>
<evidence type="ECO:0000313" key="10">
    <source>
        <dbReference type="EMBL" id="SQC58561.1"/>
    </source>
</evidence>
<comment type="function">
    <text evidence="2">PPIases accelerate the folding of proteins. It catalyzes the cis-trans isomerization of proline imidic peptide bonds in oligopeptides.</text>
</comment>
<keyword evidence="4 6" id="KW-0697">Rotamase</keyword>
<dbReference type="Gene3D" id="1.10.287.460">
    <property type="entry name" value="Peptidyl-prolyl cis-trans isomerase, FKBP-type, N-terminal domain"/>
    <property type="match status" value="1"/>
</dbReference>
<sequence>MQPLTFAADTATKAAPAAESKSAFKNDDQKSAYALGASLGRYMENSLKEQEKLGIKLDKAQLIAGVQDAFADKSKLSDQEIEQTLQAFETRVKTAAQQKMEKDATENEAKGKAFRDNFAKEKGVKTSKTGLLYKVEKEGAGDAPKDSDTVVVNYKGTLIDGKEFDNSYTRGEPLSFRLDGVIPGWTEGLKNIKKGGKIKLVIPPDLAYGKTGVPGIPANSTLVFDVELLDIKPAPKADAQPEAAGDAKAADAKADAKK</sequence>
<feature type="region of interest" description="Disordered" evidence="8">
    <location>
        <begin position="235"/>
        <end position="258"/>
    </location>
</feature>
<dbReference type="InterPro" id="IPR000774">
    <property type="entry name" value="PPIase_FKBP_N"/>
</dbReference>
<evidence type="ECO:0000256" key="4">
    <source>
        <dbReference type="ARBA" id="ARBA00023110"/>
    </source>
</evidence>
<evidence type="ECO:0000313" key="11">
    <source>
        <dbReference type="Proteomes" id="UP000251721"/>
    </source>
</evidence>
<dbReference type="PROSITE" id="PS50059">
    <property type="entry name" value="FKBP_PPIASE"/>
    <property type="match status" value="1"/>
</dbReference>
<dbReference type="EMBL" id="UAWQ01000020">
    <property type="protein sequence ID" value="SQC58561.1"/>
    <property type="molecule type" value="Genomic_DNA"/>
</dbReference>
<dbReference type="EC" id="5.2.1.8" evidence="7"/>
<proteinExistence type="inferred from homology"/>
<dbReference type="InterPro" id="IPR036944">
    <property type="entry name" value="PPIase_FKBP_N_sf"/>
</dbReference>
<dbReference type="PANTHER" id="PTHR43811">
    <property type="entry name" value="FKBP-TYPE PEPTIDYL-PROLYL CIS-TRANS ISOMERASE FKPA"/>
    <property type="match status" value="1"/>
</dbReference>
<reference evidence="10 11" key="1">
    <citation type="submission" date="2018-06" db="EMBL/GenBank/DDBJ databases">
        <authorList>
            <consortium name="Pathogen Informatics"/>
            <person name="Doyle S."/>
        </authorList>
    </citation>
    <scope>NUCLEOTIDE SEQUENCE [LARGE SCALE GENOMIC DNA]</scope>
    <source>
        <strain evidence="10 11">NCTC13465</strain>
    </source>
</reference>
<comment type="similarity">
    <text evidence="3 7">Belongs to the FKBP-type PPIase family.</text>
</comment>
<feature type="compositionally biased region" description="Low complexity" evidence="8">
    <location>
        <begin position="1"/>
        <end position="21"/>
    </location>
</feature>
<evidence type="ECO:0000256" key="2">
    <source>
        <dbReference type="ARBA" id="ARBA00002388"/>
    </source>
</evidence>
<keyword evidence="5 6" id="KW-0413">Isomerase</keyword>
<dbReference type="InterPro" id="IPR001179">
    <property type="entry name" value="PPIase_FKBP_dom"/>
</dbReference>
<feature type="domain" description="PPIase FKBP-type" evidence="9">
    <location>
        <begin position="147"/>
        <end position="232"/>
    </location>
</feature>
<dbReference type="Pfam" id="PF00254">
    <property type="entry name" value="FKBP_C"/>
    <property type="match status" value="1"/>
</dbReference>
<dbReference type="NCBIfam" id="NF008150">
    <property type="entry name" value="PRK10902.1"/>
    <property type="match status" value="1"/>
</dbReference>
<comment type="catalytic activity">
    <reaction evidence="1 6 7">
        <text>[protein]-peptidylproline (omega=180) = [protein]-peptidylproline (omega=0)</text>
        <dbReference type="Rhea" id="RHEA:16237"/>
        <dbReference type="Rhea" id="RHEA-COMP:10747"/>
        <dbReference type="Rhea" id="RHEA-COMP:10748"/>
        <dbReference type="ChEBI" id="CHEBI:83833"/>
        <dbReference type="ChEBI" id="CHEBI:83834"/>
        <dbReference type="EC" id="5.2.1.8"/>
    </reaction>
</comment>
<feature type="region of interest" description="Disordered" evidence="8">
    <location>
        <begin position="1"/>
        <end position="26"/>
    </location>
</feature>
<evidence type="ECO:0000256" key="3">
    <source>
        <dbReference type="ARBA" id="ARBA00006577"/>
    </source>
</evidence>
<feature type="compositionally biased region" description="Low complexity" evidence="8">
    <location>
        <begin position="236"/>
        <end position="247"/>
    </location>
</feature>
<dbReference type="SUPFAM" id="SSF54534">
    <property type="entry name" value="FKBP-like"/>
    <property type="match status" value="1"/>
</dbReference>
<dbReference type="InterPro" id="IPR046357">
    <property type="entry name" value="PPIase_dom_sf"/>
</dbReference>
<organism evidence="10 11">
    <name type="scientific">Klebsiella pneumoniae</name>
    <dbReference type="NCBI Taxonomy" id="573"/>
    <lineage>
        <taxon>Bacteria</taxon>
        <taxon>Pseudomonadati</taxon>
        <taxon>Pseudomonadota</taxon>
        <taxon>Gammaproteobacteria</taxon>
        <taxon>Enterobacterales</taxon>
        <taxon>Enterobacteriaceae</taxon>
        <taxon>Klebsiella/Raoultella group</taxon>
        <taxon>Klebsiella</taxon>
        <taxon>Klebsiella pneumoniae complex</taxon>
    </lineage>
</organism>
<dbReference type="Gene3D" id="3.10.50.40">
    <property type="match status" value="1"/>
</dbReference>
<evidence type="ECO:0000256" key="8">
    <source>
        <dbReference type="SAM" id="MobiDB-lite"/>
    </source>
</evidence>
<gene>
    <name evidence="10" type="primary">fkpA_2</name>
    <name evidence="10" type="ORF">NCTC13465_06116</name>
</gene>
<feature type="compositionally biased region" description="Basic and acidic residues" evidence="8">
    <location>
        <begin position="248"/>
        <end position="258"/>
    </location>
</feature>
<protein>
    <recommendedName>
        <fullName evidence="7">Peptidyl-prolyl cis-trans isomerase</fullName>
        <ecNumber evidence="7">5.2.1.8</ecNumber>
    </recommendedName>
</protein>
<name>A0A2X3GEC9_KLEPN</name>
<evidence type="ECO:0000256" key="6">
    <source>
        <dbReference type="PROSITE-ProRule" id="PRU00277"/>
    </source>
</evidence>
<dbReference type="Proteomes" id="UP000251721">
    <property type="component" value="Unassembled WGS sequence"/>
</dbReference>
<dbReference type="AlphaFoldDB" id="A0A2X3GEC9"/>
<evidence type="ECO:0000259" key="9">
    <source>
        <dbReference type="PROSITE" id="PS50059"/>
    </source>
</evidence>
<evidence type="ECO:0000256" key="1">
    <source>
        <dbReference type="ARBA" id="ARBA00000971"/>
    </source>
</evidence>
<dbReference type="GO" id="GO:0003755">
    <property type="term" value="F:peptidyl-prolyl cis-trans isomerase activity"/>
    <property type="evidence" value="ECO:0007669"/>
    <property type="project" value="UniProtKB-UniRule"/>
</dbReference>